<reference evidence="1 2" key="1">
    <citation type="journal article" date="2014" name="Nature">
        <title>An environmental bacterial taxon with a large and distinct metabolic repertoire.</title>
        <authorList>
            <person name="Wilson M.C."/>
            <person name="Mori T."/>
            <person name="Ruckert C."/>
            <person name="Uria A.R."/>
            <person name="Helf M.J."/>
            <person name="Takada K."/>
            <person name="Gernert C."/>
            <person name="Steffens U.A."/>
            <person name="Heycke N."/>
            <person name="Schmitt S."/>
            <person name="Rinke C."/>
            <person name="Helfrich E.J."/>
            <person name="Brachmann A.O."/>
            <person name="Gurgui C."/>
            <person name="Wakimoto T."/>
            <person name="Kracht M."/>
            <person name="Crusemann M."/>
            <person name="Hentschel U."/>
            <person name="Abe I."/>
            <person name="Matsunaga S."/>
            <person name="Kalinowski J."/>
            <person name="Takeyama H."/>
            <person name="Piel J."/>
        </authorList>
    </citation>
    <scope>NUCLEOTIDE SEQUENCE [LARGE SCALE GENOMIC DNA]</scope>
    <source>
        <strain evidence="2">TSY2</strain>
    </source>
</reference>
<protein>
    <submittedName>
        <fullName evidence="1">Uncharacterized protein</fullName>
    </submittedName>
</protein>
<name>W4MB66_9BACT</name>
<comment type="caution">
    <text evidence="1">The sequence shown here is derived from an EMBL/GenBank/DDBJ whole genome shotgun (WGS) entry which is preliminary data.</text>
</comment>
<sequence>MKAPDAETLKALHAIDWEETAPRLVLYAQQKMERLTWLGTHGGPPVKGIQPTDIVQQAVHDVLSGKRAWNKKRSFLHFLMQDVISSIISNCVTSAENRKTTRYGSIVLSREDRGRLIYFQVGDSGYIWSRRRRLPAATLPDYAQYRIAQDERKQLLDGLADDSLVCRIAALIIDEDIRTPRSLAERLGIDVKEVYLAKRRLQTRLIALRLFPRIWVANR</sequence>
<proteinExistence type="predicted"/>
<evidence type="ECO:0000313" key="1">
    <source>
        <dbReference type="EMBL" id="ETX06877.1"/>
    </source>
</evidence>
<dbReference type="HOGENOM" id="CLU_1259515_0_0_7"/>
<evidence type="ECO:0000313" key="2">
    <source>
        <dbReference type="Proteomes" id="UP000019140"/>
    </source>
</evidence>
<organism evidence="1 2">
    <name type="scientific">Candidatus Entotheonella gemina</name>
    <dbReference type="NCBI Taxonomy" id="1429439"/>
    <lineage>
        <taxon>Bacteria</taxon>
        <taxon>Pseudomonadati</taxon>
        <taxon>Nitrospinota/Tectimicrobiota group</taxon>
        <taxon>Candidatus Tectimicrobiota</taxon>
        <taxon>Candidatus Entotheonellia</taxon>
        <taxon>Candidatus Entotheonellales</taxon>
        <taxon>Candidatus Entotheonellaceae</taxon>
        <taxon>Candidatus Entotheonella</taxon>
    </lineage>
</organism>
<keyword evidence="2" id="KW-1185">Reference proteome</keyword>
<dbReference type="Proteomes" id="UP000019140">
    <property type="component" value="Unassembled WGS sequence"/>
</dbReference>
<dbReference type="AlphaFoldDB" id="W4MB66"/>
<dbReference type="EMBL" id="AZHX01000580">
    <property type="protein sequence ID" value="ETX06877.1"/>
    <property type="molecule type" value="Genomic_DNA"/>
</dbReference>
<gene>
    <name evidence="1" type="ORF">ETSY2_14450</name>
</gene>
<accession>W4MB66</accession>